<dbReference type="RefSeq" id="WP_110484500.1">
    <property type="nucleotide sequence ID" value="NZ_QJVC01000004.1"/>
</dbReference>
<keyword evidence="3" id="KW-1185">Reference proteome</keyword>
<evidence type="ECO:0000256" key="1">
    <source>
        <dbReference type="SAM" id="Phobius"/>
    </source>
</evidence>
<proteinExistence type="predicted"/>
<keyword evidence="1" id="KW-0472">Membrane</keyword>
<comment type="caution">
    <text evidence="2">The sequence shown here is derived from an EMBL/GenBank/DDBJ whole genome shotgun (WGS) entry which is preliminary data.</text>
</comment>
<feature type="transmembrane region" description="Helical" evidence="1">
    <location>
        <begin position="95"/>
        <end position="113"/>
    </location>
</feature>
<feature type="transmembrane region" description="Helical" evidence="1">
    <location>
        <begin position="63"/>
        <end position="83"/>
    </location>
</feature>
<feature type="transmembrane region" description="Helical" evidence="1">
    <location>
        <begin position="119"/>
        <end position="135"/>
    </location>
</feature>
<organism evidence="2 3">
    <name type="scientific">Arthrobacter psychrolactophilus</name>
    <dbReference type="NCBI Taxonomy" id="92442"/>
    <lineage>
        <taxon>Bacteria</taxon>
        <taxon>Bacillati</taxon>
        <taxon>Actinomycetota</taxon>
        <taxon>Actinomycetes</taxon>
        <taxon>Micrococcales</taxon>
        <taxon>Micrococcaceae</taxon>
        <taxon>Arthrobacter</taxon>
    </lineage>
</organism>
<keyword evidence="1" id="KW-1133">Transmembrane helix</keyword>
<feature type="transmembrane region" description="Helical" evidence="1">
    <location>
        <begin position="166"/>
        <end position="184"/>
    </location>
</feature>
<reference evidence="2 3" key="1">
    <citation type="submission" date="2018-05" db="EMBL/GenBank/DDBJ databases">
        <title>Genetic diversity of glacier-inhabiting Cryobacterium bacteria in China and description of Cryobacterium mengkeensis sp. nov. and Arthrobacter glacialis sp. nov.</title>
        <authorList>
            <person name="Liu Q."/>
            <person name="Xin Y.-H."/>
        </authorList>
    </citation>
    <scope>NUCLEOTIDE SEQUENCE [LARGE SCALE GENOMIC DNA]</scope>
    <source>
        <strain evidence="2 3">B7</strain>
    </source>
</reference>
<dbReference type="AlphaFoldDB" id="A0A2V5JGK8"/>
<sequence>MPKLVRWKSRASLHSELVVFWGRAGTVQTRHIGNNWVPLLYLALLFLFSSAVSMMTLRGNGASALFFVLSSVLVGGLSAYWLWKNPSWWLAPRNHYLYLLGGIAAGILLTAIAPFLNGAGPWFILGAALGVYGYFERLRLLMTVGGAVAVTGILAMVIRADVWGGVLQLLSAAILAFGANKLYVLRNGRRREALDSDPNFIGSFEEFDPEEALRP</sequence>
<evidence type="ECO:0000313" key="3">
    <source>
        <dbReference type="Proteomes" id="UP000247980"/>
    </source>
</evidence>
<feature type="transmembrane region" description="Helical" evidence="1">
    <location>
        <begin position="140"/>
        <end position="160"/>
    </location>
</feature>
<dbReference type="Proteomes" id="UP000247980">
    <property type="component" value="Unassembled WGS sequence"/>
</dbReference>
<feature type="transmembrane region" description="Helical" evidence="1">
    <location>
        <begin position="39"/>
        <end position="57"/>
    </location>
</feature>
<evidence type="ECO:0000313" key="2">
    <source>
        <dbReference type="EMBL" id="PYI38937.1"/>
    </source>
</evidence>
<accession>A0A2V5JGK8</accession>
<dbReference type="EMBL" id="QJVC01000004">
    <property type="protein sequence ID" value="PYI38937.1"/>
    <property type="molecule type" value="Genomic_DNA"/>
</dbReference>
<dbReference type="OrthoDB" id="4941253at2"/>
<protein>
    <submittedName>
        <fullName evidence="2">Uncharacterized protein</fullName>
    </submittedName>
</protein>
<name>A0A2V5JGK8_9MICC</name>
<keyword evidence="1" id="KW-0812">Transmembrane</keyword>
<gene>
    <name evidence="2" type="ORF">CVS30_06370</name>
</gene>